<accession>A0ABV0YH47</accession>
<keyword evidence="2" id="KW-1185">Reference proteome</keyword>
<organism evidence="1 2">
    <name type="scientific">Ameca splendens</name>
    <dbReference type="NCBI Taxonomy" id="208324"/>
    <lineage>
        <taxon>Eukaryota</taxon>
        <taxon>Metazoa</taxon>
        <taxon>Chordata</taxon>
        <taxon>Craniata</taxon>
        <taxon>Vertebrata</taxon>
        <taxon>Euteleostomi</taxon>
        <taxon>Actinopterygii</taxon>
        <taxon>Neopterygii</taxon>
        <taxon>Teleostei</taxon>
        <taxon>Neoteleostei</taxon>
        <taxon>Acanthomorphata</taxon>
        <taxon>Ovalentaria</taxon>
        <taxon>Atherinomorphae</taxon>
        <taxon>Cyprinodontiformes</taxon>
        <taxon>Goodeidae</taxon>
        <taxon>Ameca</taxon>
    </lineage>
</organism>
<proteinExistence type="predicted"/>
<evidence type="ECO:0000313" key="1">
    <source>
        <dbReference type="EMBL" id="MEQ2293158.1"/>
    </source>
</evidence>
<protein>
    <submittedName>
        <fullName evidence="1">Uncharacterized protein</fullName>
    </submittedName>
</protein>
<comment type="caution">
    <text evidence="1">The sequence shown here is derived from an EMBL/GenBank/DDBJ whole genome shotgun (WGS) entry which is preliminary data.</text>
</comment>
<reference evidence="1 2" key="1">
    <citation type="submission" date="2021-06" db="EMBL/GenBank/DDBJ databases">
        <authorList>
            <person name="Palmer J.M."/>
        </authorList>
    </citation>
    <scope>NUCLEOTIDE SEQUENCE [LARGE SCALE GENOMIC DNA]</scope>
    <source>
        <strain evidence="1 2">AS_MEX2019</strain>
        <tissue evidence="1">Muscle</tissue>
    </source>
</reference>
<dbReference type="EMBL" id="JAHRIP010031836">
    <property type="protein sequence ID" value="MEQ2293158.1"/>
    <property type="molecule type" value="Genomic_DNA"/>
</dbReference>
<sequence>MTDSGLDYIELLQHEVNKNPDVSLQISLHSAGMIQHYFNRTKASSLRFSCFFILKLFKTSFFSSLQFWCLMENFRFYILQKEQHSFQCNFRHSTFFYQQIKPFCLRGIPSHEVFL</sequence>
<evidence type="ECO:0000313" key="2">
    <source>
        <dbReference type="Proteomes" id="UP001469553"/>
    </source>
</evidence>
<feature type="non-terminal residue" evidence="1">
    <location>
        <position position="115"/>
    </location>
</feature>
<name>A0ABV0YH47_9TELE</name>
<gene>
    <name evidence="1" type="ORF">AMECASPLE_030406</name>
</gene>
<dbReference type="Proteomes" id="UP001469553">
    <property type="component" value="Unassembled WGS sequence"/>
</dbReference>